<dbReference type="InterPro" id="IPR036388">
    <property type="entry name" value="WH-like_DNA-bd_sf"/>
</dbReference>
<dbReference type="InterPro" id="IPR013325">
    <property type="entry name" value="RNA_pol_sigma_r2"/>
</dbReference>
<dbReference type="Gene3D" id="1.10.601.10">
    <property type="entry name" value="RNA Polymerase Primary Sigma Factor"/>
    <property type="match status" value="2"/>
</dbReference>
<evidence type="ECO:0000259" key="6">
    <source>
        <dbReference type="PROSITE" id="PS00715"/>
    </source>
</evidence>
<dbReference type="InterPro" id="IPR050239">
    <property type="entry name" value="Sigma-70_RNA_pol_init_factors"/>
</dbReference>
<dbReference type="InterPro" id="IPR007624">
    <property type="entry name" value="RNA_pol_sigma70_r3"/>
</dbReference>
<dbReference type="AlphaFoldDB" id="A0A382JGP9"/>
<keyword evidence="3" id="KW-0238">DNA-binding</keyword>
<dbReference type="PANTHER" id="PTHR30603">
    <property type="entry name" value="RNA POLYMERASE SIGMA FACTOR RPO"/>
    <property type="match status" value="1"/>
</dbReference>
<dbReference type="SUPFAM" id="SSF88659">
    <property type="entry name" value="Sigma3 and sigma4 domains of RNA polymerase sigma factors"/>
    <property type="match status" value="1"/>
</dbReference>
<gene>
    <name evidence="7" type="ORF">METZ01_LOCUS263386</name>
</gene>
<feature type="non-terminal residue" evidence="7">
    <location>
        <position position="262"/>
    </location>
</feature>
<evidence type="ECO:0000313" key="7">
    <source>
        <dbReference type="EMBL" id="SVC10532.1"/>
    </source>
</evidence>
<dbReference type="EMBL" id="UINC01073842">
    <property type="protein sequence ID" value="SVC10532.1"/>
    <property type="molecule type" value="Genomic_DNA"/>
</dbReference>
<dbReference type="GO" id="GO:0016987">
    <property type="term" value="F:sigma factor activity"/>
    <property type="evidence" value="ECO:0007669"/>
    <property type="project" value="UniProtKB-KW"/>
</dbReference>
<dbReference type="Gene3D" id="1.10.10.10">
    <property type="entry name" value="Winged helix-like DNA-binding domain superfamily/Winged helix DNA-binding domain"/>
    <property type="match status" value="1"/>
</dbReference>
<dbReference type="InterPro" id="IPR013324">
    <property type="entry name" value="RNA_pol_sigma_r3/r4-like"/>
</dbReference>
<organism evidence="7">
    <name type="scientific">marine metagenome</name>
    <dbReference type="NCBI Taxonomy" id="408172"/>
    <lineage>
        <taxon>unclassified sequences</taxon>
        <taxon>metagenomes</taxon>
        <taxon>ecological metagenomes</taxon>
    </lineage>
</organism>
<dbReference type="Pfam" id="PF00140">
    <property type="entry name" value="Sigma70_r1_2"/>
    <property type="match status" value="1"/>
</dbReference>
<dbReference type="SUPFAM" id="SSF88946">
    <property type="entry name" value="Sigma2 domain of RNA polymerase sigma factors"/>
    <property type="match status" value="1"/>
</dbReference>
<dbReference type="Pfam" id="PF04539">
    <property type="entry name" value="Sigma70_r3"/>
    <property type="match status" value="1"/>
</dbReference>
<keyword evidence="4" id="KW-0804">Transcription</keyword>
<dbReference type="InterPro" id="IPR009042">
    <property type="entry name" value="RNA_pol_sigma70_r1_2"/>
</dbReference>
<evidence type="ECO:0000256" key="5">
    <source>
        <dbReference type="SAM" id="MobiDB-lite"/>
    </source>
</evidence>
<keyword evidence="1" id="KW-0805">Transcription regulation</keyword>
<proteinExistence type="predicted"/>
<dbReference type="PANTHER" id="PTHR30603:SF47">
    <property type="entry name" value="RNA POLYMERASE SIGMA FACTOR SIGD, CHLOROPLASTIC"/>
    <property type="match status" value="1"/>
</dbReference>
<evidence type="ECO:0000256" key="2">
    <source>
        <dbReference type="ARBA" id="ARBA00023082"/>
    </source>
</evidence>
<dbReference type="InterPro" id="IPR007627">
    <property type="entry name" value="RNA_pol_sigma70_r2"/>
</dbReference>
<feature type="region of interest" description="Disordered" evidence="5">
    <location>
        <begin position="1"/>
        <end position="49"/>
    </location>
</feature>
<evidence type="ECO:0000256" key="3">
    <source>
        <dbReference type="ARBA" id="ARBA00023125"/>
    </source>
</evidence>
<accession>A0A382JGP9</accession>
<dbReference type="PRINTS" id="PR00046">
    <property type="entry name" value="SIGMA70FCT"/>
</dbReference>
<evidence type="ECO:0000256" key="1">
    <source>
        <dbReference type="ARBA" id="ARBA00023015"/>
    </source>
</evidence>
<dbReference type="InterPro" id="IPR000943">
    <property type="entry name" value="RNA_pol_sigma70"/>
</dbReference>
<dbReference type="GO" id="GO:0003677">
    <property type="term" value="F:DNA binding"/>
    <property type="evidence" value="ECO:0007669"/>
    <property type="project" value="UniProtKB-KW"/>
</dbReference>
<evidence type="ECO:0000256" key="4">
    <source>
        <dbReference type="ARBA" id="ARBA00023163"/>
    </source>
</evidence>
<dbReference type="PROSITE" id="PS00715">
    <property type="entry name" value="SIGMA70_1"/>
    <property type="match status" value="1"/>
</dbReference>
<protein>
    <recommendedName>
        <fullName evidence="6">RNA polymerase sigma-70 domain-containing protein</fullName>
    </recommendedName>
</protein>
<feature type="domain" description="RNA polymerase sigma-70" evidence="6">
    <location>
        <begin position="149"/>
        <end position="162"/>
    </location>
</feature>
<name>A0A382JGP9_9ZZZZ</name>
<dbReference type="Pfam" id="PF04542">
    <property type="entry name" value="Sigma70_r2"/>
    <property type="match status" value="1"/>
</dbReference>
<dbReference type="GO" id="GO:0006352">
    <property type="term" value="P:DNA-templated transcription initiation"/>
    <property type="evidence" value="ECO:0007669"/>
    <property type="project" value="InterPro"/>
</dbReference>
<dbReference type="InterPro" id="IPR014284">
    <property type="entry name" value="RNA_pol_sigma-70_dom"/>
</dbReference>
<reference evidence="7" key="1">
    <citation type="submission" date="2018-05" db="EMBL/GenBank/DDBJ databases">
        <authorList>
            <person name="Lanie J.A."/>
            <person name="Ng W.-L."/>
            <person name="Kazmierczak K.M."/>
            <person name="Andrzejewski T.M."/>
            <person name="Davidsen T.M."/>
            <person name="Wayne K.J."/>
            <person name="Tettelin H."/>
            <person name="Glass J.I."/>
            <person name="Rusch D."/>
            <person name="Podicherti R."/>
            <person name="Tsui H.-C.T."/>
            <person name="Winkler M.E."/>
        </authorList>
    </citation>
    <scope>NUCLEOTIDE SEQUENCE</scope>
</reference>
<dbReference type="NCBIfam" id="TIGR02937">
    <property type="entry name" value="sigma70-ECF"/>
    <property type="match status" value="1"/>
</dbReference>
<keyword evidence="2" id="KW-0731">Sigma factor</keyword>
<sequence>MVTKTIPSKPKAKKTKKEAQAELVAEQDTLTPEQEAAAKQKAKSLTKKLAEDKGKLTTDLVSQYLTAIGNYELLSAEQEVELAQKIESGEKASKKLDKKQFKDKKGEIRLRRERKKGYEAKDAFLTANLRLVVANARRYANTSGIDFLDLIQEGNLGLIRAVEKFDWRKGFKFSTYATWWIRQAITRAIADKSRTVRIPVHLHDTMAAVRAAQAQLKAELGKDPKPEEIAKEAGVSVDKVELALGVADTVSLEQPVGEDGAQ</sequence>